<proteinExistence type="predicted"/>
<comment type="catalytic activity">
    <reaction evidence="9">
        <text>2 GTP = 3',3'-c-di-GMP + 2 diphosphate</text>
        <dbReference type="Rhea" id="RHEA:24898"/>
        <dbReference type="ChEBI" id="CHEBI:33019"/>
        <dbReference type="ChEBI" id="CHEBI:37565"/>
        <dbReference type="ChEBI" id="CHEBI:58805"/>
        <dbReference type="EC" id="2.7.7.65"/>
    </reaction>
</comment>
<reference evidence="13" key="2">
    <citation type="submission" date="2013-09" db="EMBL/GenBank/DDBJ databases">
        <authorList>
            <person name="Wang G."/>
            <person name="Yang Y."/>
            <person name="Su Y."/>
        </authorList>
    </citation>
    <scope>NUCLEOTIDE SEQUENCE</scope>
    <source>
        <strain evidence="13">ATCC 39006</strain>
    </source>
</reference>
<dbReference type="NCBIfam" id="TIGR00254">
    <property type="entry name" value="GGDEF"/>
    <property type="match status" value="1"/>
</dbReference>
<reference evidence="13" key="4">
    <citation type="submission" date="2017-11" db="EMBL/GenBank/DDBJ databases">
        <title>Complete genome sequence of Serratia sp. ATCC 39006.</title>
        <authorList>
            <person name="Hampton H.G."/>
            <person name="Jackson S.A."/>
            <person name="Jauregui R."/>
            <person name="Poulter G.T.M."/>
            <person name="Salmond G.P.C."/>
            <person name="Fineran P.C."/>
        </authorList>
    </citation>
    <scope>NUCLEOTIDE SEQUENCE</scope>
    <source>
        <strain evidence="13">ATCC 39006</strain>
    </source>
</reference>
<dbReference type="FunFam" id="3.30.70.270:FF:000001">
    <property type="entry name" value="Diguanylate cyclase domain protein"/>
    <property type="match status" value="1"/>
</dbReference>
<dbReference type="PANTHER" id="PTHR45138:SF26">
    <property type="entry name" value="DIGUANYLATE CYCLASE"/>
    <property type="match status" value="1"/>
</dbReference>
<dbReference type="Proteomes" id="UP000233778">
    <property type="component" value="Chromosome"/>
</dbReference>
<dbReference type="GO" id="GO:0052621">
    <property type="term" value="F:diguanylate cyclase activity"/>
    <property type="evidence" value="ECO:0007669"/>
    <property type="project" value="UniProtKB-EC"/>
</dbReference>
<keyword evidence="8 10" id="KW-0472">Membrane</keyword>
<feature type="domain" description="GGDEF" evidence="11">
    <location>
        <begin position="348"/>
        <end position="480"/>
    </location>
</feature>
<dbReference type="OrthoDB" id="9812260at2"/>
<evidence type="ECO:0000313" key="12">
    <source>
        <dbReference type="EMBL" id="AUH02492.1"/>
    </source>
</evidence>
<dbReference type="EMBL" id="CP025085">
    <property type="protein sequence ID" value="AUH02492.1"/>
    <property type="molecule type" value="Genomic_DNA"/>
</dbReference>
<evidence type="ECO:0000313" key="14">
    <source>
        <dbReference type="Proteomes" id="UP000017700"/>
    </source>
</evidence>
<gene>
    <name evidence="12" type="ORF">CWC46_11180</name>
    <name evidence="13" type="ORF">Ser39006_011185</name>
</gene>
<dbReference type="STRING" id="104623.Ser39006_03236"/>
<dbReference type="InterPro" id="IPR000160">
    <property type="entry name" value="GGDEF_dom"/>
</dbReference>
<evidence type="ECO:0000259" key="11">
    <source>
        <dbReference type="PROSITE" id="PS50887"/>
    </source>
</evidence>
<dbReference type="SUPFAM" id="SSF55073">
    <property type="entry name" value="Nucleotide cyclase"/>
    <property type="match status" value="1"/>
</dbReference>
<dbReference type="PROSITE" id="PS50887">
    <property type="entry name" value="GGDEF"/>
    <property type="match status" value="1"/>
</dbReference>
<evidence type="ECO:0000256" key="5">
    <source>
        <dbReference type="ARBA" id="ARBA00022475"/>
    </source>
</evidence>
<dbReference type="Gene3D" id="3.30.70.270">
    <property type="match status" value="1"/>
</dbReference>
<organism evidence="13 14">
    <name type="scientific">Serratia sp. (strain ATCC 39006)</name>
    <name type="common">Prodigiosinella confusarubida</name>
    <dbReference type="NCBI Taxonomy" id="104623"/>
    <lineage>
        <taxon>Bacteria</taxon>
        <taxon>Pseudomonadati</taxon>
        <taxon>Pseudomonadota</taxon>
        <taxon>Gammaproteobacteria</taxon>
        <taxon>Enterobacterales</taxon>
        <taxon>Pectobacteriaceae</taxon>
        <taxon>Prodigiosinella</taxon>
    </lineage>
</organism>
<evidence type="ECO:0000313" key="15">
    <source>
        <dbReference type="Proteomes" id="UP000233778"/>
    </source>
</evidence>
<dbReference type="SMART" id="SM00267">
    <property type="entry name" value="GGDEF"/>
    <property type="match status" value="1"/>
</dbReference>
<dbReference type="AlphaFoldDB" id="A0A2I5TD82"/>
<evidence type="ECO:0000256" key="2">
    <source>
        <dbReference type="ARBA" id="ARBA00004651"/>
    </source>
</evidence>
<dbReference type="KEGG" id="sera:Ser39006_011185"/>
<dbReference type="GO" id="GO:0043709">
    <property type="term" value="P:cell adhesion involved in single-species biofilm formation"/>
    <property type="evidence" value="ECO:0007669"/>
    <property type="project" value="TreeGrafter"/>
</dbReference>
<evidence type="ECO:0000256" key="1">
    <source>
        <dbReference type="ARBA" id="ARBA00001946"/>
    </source>
</evidence>
<accession>A0A2I5TD82</accession>
<dbReference type="GO" id="GO:1902201">
    <property type="term" value="P:negative regulation of bacterial-type flagellum-dependent cell motility"/>
    <property type="evidence" value="ECO:0007669"/>
    <property type="project" value="TreeGrafter"/>
</dbReference>
<dbReference type="EMBL" id="CP025084">
    <property type="protein sequence ID" value="AUH06809.1"/>
    <property type="molecule type" value="Genomic_DNA"/>
</dbReference>
<reference evidence="13 14" key="1">
    <citation type="journal article" date="2013" name="Genome Announc.">
        <title>Draft genome sequence of Serratia sp. strain ATCC 39006, a model bacterium for analysis of the biosynthesis and regulation of prodigiosin, a carbapenem, and gas vesicles.</title>
        <authorList>
            <person name="Fineran P.C."/>
            <person name="Iglesias Cans M.C."/>
            <person name="Ramsay J.P."/>
            <person name="Wilf N.M."/>
            <person name="Cossyleon D."/>
            <person name="McNeil M.B."/>
            <person name="Williamson N.R."/>
            <person name="Monson R.E."/>
            <person name="Becher S.A."/>
            <person name="Stanton J.A."/>
            <person name="Brugger K."/>
            <person name="Brown S.D."/>
            <person name="Salmond G.P."/>
        </authorList>
    </citation>
    <scope>NUCLEOTIDE SEQUENCE [LARGE SCALE GENOMIC DNA]</scope>
    <source>
        <strain evidence="13">ATCC 39006</strain>
        <strain evidence="14">ATCC 39006 / SC 11482</strain>
    </source>
</reference>
<keyword evidence="14" id="KW-1185">Reference proteome</keyword>
<dbReference type="Gene3D" id="3.30.450.20">
    <property type="entry name" value="PAS domain"/>
    <property type="match status" value="1"/>
</dbReference>
<protein>
    <recommendedName>
        <fullName evidence="4">diguanylate cyclase</fullName>
        <ecNumber evidence="4">2.7.7.65</ecNumber>
    </recommendedName>
</protein>
<dbReference type="Pfam" id="PF02743">
    <property type="entry name" value="dCache_1"/>
    <property type="match status" value="1"/>
</dbReference>
<dbReference type="InterPro" id="IPR043128">
    <property type="entry name" value="Rev_trsase/Diguanyl_cyclase"/>
</dbReference>
<name>A0A2I5TD82_SERS3</name>
<evidence type="ECO:0000313" key="13">
    <source>
        <dbReference type="EMBL" id="AUH06809.1"/>
    </source>
</evidence>
<feature type="transmembrane region" description="Helical" evidence="10">
    <location>
        <begin position="281"/>
        <end position="307"/>
    </location>
</feature>
<dbReference type="Proteomes" id="UP000017700">
    <property type="component" value="Chromosome"/>
</dbReference>
<evidence type="ECO:0000256" key="4">
    <source>
        <dbReference type="ARBA" id="ARBA00012528"/>
    </source>
</evidence>
<evidence type="ECO:0000256" key="7">
    <source>
        <dbReference type="ARBA" id="ARBA00022989"/>
    </source>
</evidence>
<keyword evidence="5" id="KW-1003">Cell membrane</keyword>
<evidence type="ECO:0000256" key="3">
    <source>
        <dbReference type="ARBA" id="ARBA00004665"/>
    </source>
</evidence>
<evidence type="ECO:0000256" key="10">
    <source>
        <dbReference type="SAM" id="Phobius"/>
    </source>
</evidence>
<dbReference type="PANTHER" id="PTHR45138">
    <property type="entry name" value="REGULATORY COMPONENTS OF SENSORY TRANSDUCTION SYSTEM"/>
    <property type="match status" value="1"/>
</dbReference>
<evidence type="ECO:0000256" key="9">
    <source>
        <dbReference type="ARBA" id="ARBA00034247"/>
    </source>
</evidence>
<dbReference type="InterPro" id="IPR033479">
    <property type="entry name" value="dCache_1"/>
</dbReference>
<dbReference type="Pfam" id="PF00990">
    <property type="entry name" value="GGDEF"/>
    <property type="match status" value="1"/>
</dbReference>
<sequence>MNKKRAIASFAIMLLIAFLIISWSSYEVASHSVFEEIEENSLPLTSDNVYSEIQRDLLRPIFISSLMAHDTFLKDWALNNESDSQAMIRYLKEIDRRFSTFLSFFASDKTKLYYDPHQVFKMASKPDEENQWFFDTKQLPDNIPYSINIGHDPEVRDHLDIFINHKVLDYQGNFIGVVGIGLSVVSLKILVEKYEQRYNRTIYFINDDGEVMLHGGDYHRAANIHQQPGIKRIATAILTMPGGSYQYRRDNENIFLNTRFIPEFGWRLMVEQSSYHHEHQLWIMLLKNLFISIFVSVLFLLLMWLTIGNYQRRLETMATTDKLTGLMNRQTFEEFFRRLRALRFTHRKSISIILIDIDYFKQINDRYGHGIGDRALQNLTRLIQRTIRSTDKACRWGGEEFVILLDGCSKENALQRAETLRRAVDISTVLVKKHALHFTVSCGVAELQTGENLDMLLNRADIALYQAKDQGRNKVVMAEE</sequence>
<dbReference type="InterPro" id="IPR050469">
    <property type="entry name" value="Diguanylate_Cyclase"/>
</dbReference>
<dbReference type="GO" id="GO:0005886">
    <property type="term" value="C:plasma membrane"/>
    <property type="evidence" value="ECO:0007669"/>
    <property type="project" value="UniProtKB-SubCell"/>
</dbReference>
<comment type="cofactor">
    <cofactor evidence="1">
        <name>Mg(2+)</name>
        <dbReference type="ChEBI" id="CHEBI:18420"/>
    </cofactor>
</comment>
<dbReference type="CDD" id="cd01949">
    <property type="entry name" value="GGDEF"/>
    <property type="match status" value="1"/>
</dbReference>
<dbReference type="KEGG" id="serq:CWC46_11180"/>
<comment type="subcellular location">
    <subcellularLocation>
        <location evidence="2">Cell membrane</location>
        <topology evidence="2">Multi-pass membrane protein</topology>
    </subcellularLocation>
</comment>
<evidence type="ECO:0000256" key="6">
    <source>
        <dbReference type="ARBA" id="ARBA00022692"/>
    </source>
</evidence>
<keyword evidence="6 10" id="KW-0812">Transmembrane</keyword>
<evidence type="ECO:0000256" key="8">
    <source>
        <dbReference type="ARBA" id="ARBA00023136"/>
    </source>
</evidence>
<keyword evidence="7 10" id="KW-1133">Transmembrane helix</keyword>
<dbReference type="InterPro" id="IPR029787">
    <property type="entry name" value="Nucleotide_cyclase"/>
</dbReference>
<comment type="pathway">
    <text evidence="3">Purine metabolism; 3',5'-cyclic di-GMP biosynthesis.</text>
</comment>
<reference evidence="12 15" key="3">
    <citation type="submission" date="2017-11" db="EMBL/GenBank/DDBJ databases">
        <title>Complete genome sequence of Serratia sp. ATCC 39006 LacA.</title>
        <authorList>
            <person name="Hampton H.G."/>
            <person name="Jackson S.A."/>
            <person name="Jauregui R."/>
            <person name="Poulter G.T.M."/>
            <person name="Salmond G.P.C."/>
            <person name="Fineran P.C."/>
        </authorList>
    </citation>
    <scope>NUCLEOTIDE SEQUENCE [LARGE SCALE GENOMIC DNA]</scope>
    <source>
        <strain evidence="12 15">ATCC 39006</strain>
    </source>
</reference>
<dbReference type="EC" id="2.7.7.65" evidence="4"/>